<dbReference type="SUPFAM" id="SSF51735">
    <property type="entry name" value="NAD(P)-binding Rossmann-fold domains"/>
    <property type="match status" value="2"/>
</dbReference>
<evidence type="ECO:0000313" key="5">
    <source>
        <dbReference type="Proteomes" id="UP000719412"/>
    </source>
</evidence>
<keyword evidence="3" id="KW-0472">Membrane</keyword>
<evidence type="ECO:0000313" key="4">
    <source>
        <dbReference type="EMBL" id="KAH0818280.1"/>
    </source>
</evidence>
<keyword evidence="2" id="KW-0560">Oxidoreductase</keyword>
<dbReference type="EMBL" id="JABDTM020018016">
    <property type="protein sequence ID" value="KAH0818280.1"/>
    <property type="molecule type" value="Genomic_DNA"/>
</dbReference>
<evidence type="ECO:0000256" key="3">
    <source>
        <dbReference type="SAM" id="Phobius"/>
    </source>
</evidence>
<dbReference type="PANTHER" id="PTHR43115">
    <property type="entry name" value="DEHYDROGENASE/REDUCTASE SDR FAMILY MEMBER 11"/>
    <property type="match status" value="1"/>
</dbReference>
<feature type="transmembrane region" description="Helical" evidence="3">
    <location>
        <begin position="83"/>
        <end position="105"/>
    </location>
</feature>
<dbReference type="InterPro" id="IPR036291">
    <property type="entry name" value="NAD(P)-bd_dom_sf"/>
</dbReference>
<dbReference type="GO" id="GO:0016616">
    <property type="term" value="F:oxidoreductase activity, acting on the CH-OH group of donors, NAD or NADP as acceptor"/>
    <property type="evidence" value="ECO:0007669"/>
    <property type="project" value="UniProtKB-ARBA"/>
</dbReference>
<keyword evidence="3" id="KW-0812">Transmembrane</keyword>
<reference evidence="4" key="1">
    <citation type="journal article" date="2020" name="J Insects Food Feed">
        <title>The yellow mealworm (Tenebrio molitor) genome: a resource for the emerging insects as food and feed industry.</title>
        <authorList>
            <person name="Eriksson T."/>
            <person name="Andere A."/>
            <person name="Kelstrup H."/>
            <person name="Emery V."/>
            <person name="Picard C."/>
        </authorList>
    </citation>
    <scope>NUCLEOTIDE SEQUENCE</scope>
    <source>
        <strain evidence="4">Stoneville</strain>
        <tissue evidence="4">Whole head</tissue>
    </source>
</reference>
<dbReference type="PRINTS" id="PR00080">
    <property type="entry name" value="SDRFAMILY"/>
</dbReference>
<evidence type="ECO:0008006" key="6">
    <source>
        <dbReference type="Google" id="ProtNLM"/>
    </source>
</evidence>
<dbReference type="FunFam" id="3.40.50.720:FF:000047">
    <property type="entry name" value="NADP-dependent L-serine/L-allo-threonine dehydrogenase"/>
    <property type="match status" value="2"/>
</dbReference>
<dbReference type="AlphaFoldDB" id="A0A8J6HPA3"/>
<evidence type="ECO:0000256" key="2">
    <source>
        <dbReference type="ARBA" id="ARBA00023002"/>
    </source>
</evidence>
<dbReference type="Proteomes" id="UP000719412">
    <property type="component" value="Unassembled WGS sequence"/>
</dbReference>
<keyword evidence="5" id="KW-1185">Reference proteome</keyword>
<dbReference type="Gene3D" id="3.40.50.12780">
    <property type="entry name" value="N-terminal domain of ligase-like"/>
    <property type="match status" value="1"/>
</dbReference>
<dbReference type="Pfam" id="PF00106">
    <property type="entry name" value="adh_short"/>
    <property type="match status" value="2"/>
</dbReference>
<dbReference type="InterPro" id="IPR042099">
    <property type="entry name" value="ANL_N_sf"/>
</dbReference>
<dbReference type="SUPFAM" id="SSF56801">
    <property type="entry name" value="Acetyl-CoA synthetase-like"/>
    <property type="match status" value="1"/>
</dbReference>
<comment type="caution">
    <text evidence="4">The sequence shown here is derived from an EMBL/GenBank/DDBJ whole genome shotgun (WGS) entry which is preliminary data.</text>
</comment>
<protein>
    <recommendedName>
        <fullName evidence="6">Dehydrogenase/reductase SDR family member 11</fullName>
    </recommendedName>
</protein>
<comment type="similarity">
    <text evidence="1">Belongs to the short-chain dehydrogenases/reductases (SDR) family.</text>
</comment>
<dbReference type="PRINTS" id="PR00081">
    <property type="entry name" value="GDHRDH"/>
</dbReference>
<proteinExistence type="inferred from homology"/>
<dbReference type="Gene3D" id="3.40.50.980">
    <property type="match status" value="1"/>
</dbReference>
<dbReference type="InterPro" id="IPR002347">
    <property type="entry name" value="SDR_fam"/>
</dbReference>
<accession>A0A8J6HPA3</accession>
<evidence type="ECO:0000256" key="1">
    <source>
        <dbReference type="ARBA" id="ARBA00006484"/>
    </source>
</evidence>
<organism evidence="4 5">
    <name type="scientific">Tenebrio molitor</name>
    <name type="common">Yellow mealworm beetle</name>
    <dbReference type="NCBI Taxonomy" id="7067"/>
    <lineage>
        <taxon>Eukaryota</taxon>
        <taxon>Metazoa</taxon>
        <taxon>Ecdysozoa</taxon>
        <taxon>Arthropoda</taxon>
        <taxon>Hexapoda</taxon>
        <taxon>Insecta</taxon>
        <taxon>Pterygota</taxon>
        <taxon>Neoptera</taxon>
        <taxon>Endopterygota</taxon>
        <taxon>Coleoptera</taxon>
        <taxon>Polyphaga</taxon>
        <taxon>Cucujiformia</taxon>
        <taxon>Tenebrionidae</taxon>
        <taxon>Tenebrio</taxon>
    </lineage>
</organism>
<name>A0A8J6HPA3_TENMO</name>
<sequence>MLSGEEGQYQLESREGGKGEGRIGFCQDCYFSLDGVVEGEKETLAYADLIKESKGFQIEDVDLENQMGDPNPFYMRPEEVPLFHLYGVNIVNVALHFGAAVAVFYRFKQQALLKINEEYKVEQLFLVPYLINFLVRTPLEEQLNQSGQDTLHVMNGLTESRLATFTANSKNGNYGTVICGHRVQVVNLETSVALQPLHHGEICVGDNVIRATSPTPKKHEAFYAEGFFRTEDIDYYNDAVVVGKTDRKLGEVAEGYVSVHSRPSKTMVLSLDRWVGKVAVVTGASAGIGAAIADQLVSNGLVVVGIARRTDLIEQRSLELSDKTGKLHAYKADLANEEEVVEAFNWIDENIGPVHILVNNAGCSKDTTLYDGDGAMWKSVLDLNVLTLCVATREAIKSMRRSSVNGHIVHINSIYGHKVPNFVGLNIYSATKFAVTALGESLEEELTSIGSRIKVTSVSPGLVRSELTTGNPDPAKAAAYGGLPILQAEDVADAVVYALSTPEDVQVNKDIYHKYLSITAAMVISMDRWVGKVAVVTGASTGIGAAIADQLVSNGLKVVGIARRVELVEQRSQDLSDQPGKLYPYKADVSQQDQIVEAFTWIEDTLGPVHILINNAGVAKDTTLVDGDYDAWRATLDVNVLGLCVATREAIKSMKKHDVKGHIVHINSLCGHRVPNFPGFNIYPASKHGVTALTETLRQELNFLGSKIKVTVSKKQKN</sequence>
<dbReference type="PANTHER" id="PTHR43115:SF4">
    <property type="entry name" value="DEHYDROGENASE_REDUCTASE SDR FAMILY MEMBER 11"/>
    <property type="match status" value="1"/>
</dbReference>
<dbReference type="Gene3D" id="3.40.50.720">
    <property type="entry name" value="NAD(P)-binding Rossmann-like Domain"/>
    <property type="match status" value="2"/>
</dbReference>
<keyword evidence="3" id="KW-1133">Transmembrane helix</keyword>
<reference evidence="4" key="2">
    <citation type="submission" date="2021-08" db="EMBL/GenBank/DDBJ databases">
        <authorList>
            <person name="Eriksson T."/>
        </authorList>
    </citation>
    <scope>NUCLEOTIDE SEQUENCE</scope>
    <source>
        <strain evidence="4">Stoneville</strain>
        <tissue evidence="4">Whole head</tissue>
    </source>
</reference>
<gene>
    <name evidence="4" type="ORF">GEV33_004511</name>
</gene>